<keyword evidence="1" id="KW-0378">Hydrolase</keyword>
<accession>A0A150B5U7</accession>
<dbReference type="EMBL" id="LOMT01000057">
    <property type="protein sequence ID" value="KXX99623.1"/>
    <property type="molecule type" value="Genomic_DNA"/>
</dbReference>
<evidence type="ECO:0000313" key="2">
    <source>
        <dbReference type="Proteomes" id="UP000075591"/>
    </source>
</evidence>
<comment type="caution">
    <text evidence="1">The sequence shown here is derived from an EMBL/GenBank/DDBJ whole genome shotgun (WGS) entry which is preliminary data.</text>
</comment>
<evidence type="ECO:0000313" key="1">
    <source>
        <dbReference type="EMBL" id="KXX99623.1"/>
    </source>
</evidence>
<gene>
    <name evidence="1" type="ORF">AT274_08295</name>
</gene>
<sequence length="120" mass="13879">MPTYNKLIRNKIPQIIKSNGKTPTTRILNEDEYIEELCKKTQEELTEYIEAKTKPHKLEELSDLLELINALAEHEGTTLEEINNIRKKKAKERGGFSNRVFLIEITDNYPLLSPLQAPTK</sequence>
<dbReference type="GO" id="GO:0016787">
    <property type="term" value="F:hydrolase activity"/>
    <property type="evidence" value="ECO:0007669"/>
    <property type="project" value="UniProtKB-KW"/>
</dbReference>
<dbReference type="SUPFAM" id="SSF101386">
    <property type="entry name" value="all-alpha NTP pyrophosphatases"/>
    <property type="match status" value="1"/>
</dbReference>
<dbReference type="Gene3D" id="1.10.287.1080">
    <property type="entry name" value="MazG-like"/>
    <property type="match status" value="1"/>
</dbReference>
<organism evidence="1 2">
    <name type="scientific">Bacillus cereus</name>
    <dbReference type="NCBI Taxonomy" id="1396"/>
    <lineage>
        <taxon>Bacteria</taxon>
        <taxon>Bacillati</taxon>
        <taxon>Bacillota</taxon>
        <taxon>Bacilli</taxon>
        <taxon>Bacillales</taxon>
        <taxon>Bacillaceae</taxon>
        <taxon>Bacillus</taxon>
        <taxon>Bacillus cereus group</taxon>
    </lineage>
</organism>
<dbReference type="PATRIC" id="fig|1396.442.peg.4713"/>
<reference evidence="1 2" key="1">
    <citation type="submission" date="2015-12" db="EMBL/GenBank/DDBJ databases">
        <title>Bacillus cereus Group isolate.</title>
        <authorList>
            <person name="Kovac J."/>
        </authorList>
    </citation>
    <scope>NUCLEOTIDE SEQUENCE [LARGE SCALE GENOMIC DNA]</scope>
    <source>
        <strain evidence="1 2">FSL W8-0275</strain>
    </source>
</reference>
<dbReference type="CDD" id="cd11532">
    <property type="entry name" value="NTP-PPase_COG4997"/>
    <property type="match status" value="1"/>
</dbReference>
<dbReference type="InterPro" id="IPR038735">
    <property type="entry name" value="MSMEG_1276-like_NTP-PPase_dom"/>
</dbReference>
<dbReference type="RefSeq" id="WP_017560503.1">
    <property type="nucleotide sequence ID" value="NZ_JARPVK010000011.1"/>
</dbReference>
<protein>
    <submittedName>
        <fullName evidence="1">Phosphoribosyl-ATP pyrophosphohydrolase</fullName>
    </submittedName>
</protein>
<dbReference type="Proteomes" id="UP000075591">
    <property type="component" value="Unassembled WGS sequence"/>
</dbReference>
<name>A0A150B5U7_BACCE</name>
<proteinExistence type="predicted"/>
<dbReference type="AlphaFoldDB" id="A0A150B5U7"/>